<dbReference type="CDD" id="cd08997">
    <property type="entry name" value="GH68"/>
    <property type="match status" value="1"/>
</dbReference>
<keyword evidence="8" id="KW-0378">Hydrolase</keyword>
<dbReference type="SUPFAM" id="SSF75005">
    <property type="entry name" value="Arabinanase/levansucrase/invertase"/>
    <property type="match status" value="1"/>
</dbReference>
<gene>
    <name evidence="8" type="ORF">HLH34_13795</name>
</gene>
<dbReference type="InterPro" id="IPR023296">
    <property type="entry name" value="Glyco_hydro_beta-prop_sf"/>
</dbReference>
<dbReference type="AlphaFoldDB" id="A0A7W4JUA7"/>
<feature type="binding site" evidence="3">
    <location>
        <position position="226"/>
    </location>
    <ligand>
        <name>substrate</name>
    </ligand>
</feature>
<keyword evidence="4" id="KW-0479">Metal-binding</keyword>
<feature type="signal peptide" evidence="7">
    <location>
        <begin position="1"/>
        <end position="27"/>
    </location>
</feature>
<dbReference type="RefSeq" id="WP_183120153.1">
    <property type="nucleotide sequence ID" value="NZ_JABEQF010000011.1"/>
</dbReference>
<evidence type="ECO:0000313" key="8">
    <source>
        <dbReference type="EMBL" id="MBB2191020.1"/>
    </source>
</evidence>
<evidence type="ECO:0000256" key="6">
    <source>
        <dbReference type="RuleBase" id="RU361220"/>
    </source>
</evidence>
<dbReference type="Gene3D" id="2.115.10.20">
    <property type="entry name" value="Glycosyl hydrolase domain, family 43"/>
    <property type="match status" value="1"/>
</dbReference>
<protein>
    <submittedName>
        <fullName evidence="8">Glycoside hydrolase family 68 protein</fullName>
    </submittedName>
</protein>
<evidence type="ECO:0000256" key="1">
    <source>
        <dbReference type="ARBA" id="ARBA00006775"/>
    </source>
</evidence>
<dbReference type="Pfam" id="PF02435">
    <property type="entry name" value="Glyco_hydro_68"/>
    <property type="match status" value="1"/>
</dbReference>
<comment type="caution">
    <text evidence="8">The sequence shown here is derived from an EMBL/GenBank/DDBJ whole genome shotgun (WGS) entry which is preliminary data.</text>
</comment>
<feature type="chain" id="PRO_5031468409" evidence="7">
    <location>
        <begin position="28"/>
        <end position="589"/>
    </location>
</feature>
<keyword evidence="9" id="KW-1185">Reference proteome</keyword>
<feature type="active site" description="Nucleophile" evidence="2">
    <location>
        <position position="136"/>
    </location>
</feature>
<dbReference type="InterPro" id="IPR003469">
    <property type="entry name" value="Glyco_hydro_68"/>
</dbReference>
<feature type="active site" description="Proton donor/acceptor" evidence="2">
    <location>
        <position position="402"/>
    </location>
</feature>
<evidence type="ECO:0000256" key="4">
    <source>
        <dbReference type="PIRSR" id="PIRSR603469-3"/>
    </source>
</evidence>
<reference evidence="8 9" key="1">
    <citation type="submission" date="2020-04" db="EMBL/GenBank/DDBJ databases">
        <title>Description of novel Gluconacetobacter.</title>
        <authorList>
            <person name="Sombolestani A."/>
        </authorList>
    </citation>
    <scope>NUCLEOTIDE SEQUENCE [LARGE SCALE GENOMIC DNA]</scope>
    <source>
        <strain evidence="8 9">LMG 21311</strain>
    </source>
</reference>
<comment type="similarity">
    <text evidence="1 6">Belongs to the glycosyl hydrolase 68 family.</text>
</comment>
<evidence type="ECO:0000256" key="2">
    <source>
        <dbReference type="PIRSR" id="PIRSR603469-1"/>
    </source>
</evidence>
<evidence type="ECO:0000256" key="5">
    <source>
        <dbReference type="PIRSR" id="PIRSR603469-4"/>
    </source>
</evidence>
<dbReference type="GO" id="GO:0016787">
    <property type="term" value="F:hydrolase activity"/>
    <property type="evidence" value="ECO:0007669"/>
    <property type="project" value="UniProtKB-KW"/>
</dbReference>
<dbReference type="Proteomes" id="UP000555756">
    <property type="component" value="Unassembled WGS sequence"/>
</dbReference>
<evidence type="ECO:0000313" key="9">
    <source>
        <dbReference type="Proteomes" id="UP000555756"/>
    </source>
</evidence>
<dbReference type="GO" id="GO:0050053">
    <property type="term" value="F:levansucrase activity"/>
    <property type="evidence" value="ECO:0007669"/>
    <property type="project" value="InterPro"/>
</dbReference>
<feature type="binding site" evidence="4">
    <location>
        <position position="399"/>
    </location>
    <ligand>
        <name>Ca(2+)</name>
        <dbReference type="ChEBI" id="CHEBI:29108"/>
        <label>1</label>
    </ligand>
</feature>
<dbReference type="GO" id="GO:0046872">
    <property type="term" value="F:metal ion binding"/>
    <property type="evidence" value="ECO:0007669"/>
    <property type="project" value="UniProtKB-KW"/>
</dbReference>
<name>A0A7W4JUA7_9PROT</name>
<evidence type="ECO:0000256" key="3">
    <source>
        <dbReference type="PIRSR" id="PIRSR603469-2"/>
    </source>
</evidence>
<evidence type="ECO:0000256" key="7">
    <source>
        <dbReference type="SAM" id="SignalP"/>
    </source>
</evidence>
<feature type="binding site" evidence="3">
    <location>
        <begin position="309"/>
        <end position="310"/>
    </location>
    <ligand>
        <name>substrate</name>
    </ligand>
</feature>
<sequence>MADVRRKRSALKIVLAGSIAMSLGAQGASAQTQSLRRQEAQRVAPRPGMMPHGAQLFAGRSLSGVPGFPLPSIHTQQAYDPASDFTSRWTRADALQIKAHSSTSVAVGQNSMPAQLTMPNIPADFPQTSPDVWIWDTWTLIDKHADQFSYNGWEVIFSLTADPNAGYTFDDRHVHARIGFFYRRAGIPASQRPVNGGWIYGGHLFPDGTSAQVFAGTTYTEQAEWSGSARLMNVHGNTVSVFYTDLAFNRNANAGNITPPVAVITQTLGQIHADFRHVWFTGFGTHTPLLRPDGTYYQTGQQNEFYSFRDPFTFEDPQHPGVNYMVFEGNTAGDRGTPNCTEADLGYRPNDPHAETLQEVLDSGAYYQKANIGLAIAENGSLSKWKFLPPLISSNCVNDQTERPQMYIKDGKYYVFTISHRTTYAAGVDGPDGVYGFVGNGIRSDFQPMNYGSGLVLGNPTDLNTAAGTDFDPNPDQNPRAFQSYSHYIMPGGLVESFIDTVEGRRGGALSPTVRLQIAKSASVVDLRYGNGGLGGYGDIPANRADINIAGFIQDLFGQGGQSGLLAQAANANGANGQVVRQINQFVNQ</sequence>
<comment type="cofactor">
    <cofactor evidence="4">
        <name>Ca(2+)</name>
        <dbReference type="ChEBI" id="CHEBI:29108"/>
    </cofactor>
</comment>
<proteinExistence type="inferred from homology"/>
<accession>A0A7W4JUA7</accession>
<keyword evidence="4" id="KW-0106">Calcium</keyword>
<keyword evidence="7" id="KW-0732">Signal</keyword>
<dbReference type="EMBL" id="JABEQF010000011">
    <property type="protein sequence ID" value="MBB2191020.1"/>
    <property type="molecule type" value="Genomic_DNA"/>
</dbReference>
<organism evidence="8 9">
    <name type="scientific">Gluconacetobacter azotocaptans</name>
    <dbReference type="NCBI Taxonomy" id="142834"/>
    <lineage>
        <taxon>Bacteria</taxon>
        <taxon>Pseudomonadati</taxon>
        <taxon>Pseudomonadota</taxon>
        <taxon>Alphaproteobacteria</taxon>
        <taxon>Acetobacterales</taxon>
        <taxon>Acetobacteraceae</taxon>
        <taxon>Gluconacetobacter</taxon>
    </lineage>
</organism>
<feature type="binding site" evidence="3">
    <location>
        <begin position="400"/>
        <end position="402"/>
    </location>
    <ligand>
        <name>substrate</name>
    </ligand>
</feature>
<feature type="site" description="Transition state stabilizer" evidence="5">
    <location>
        <position position="310"/>
    </location>
</feature>
<feature type="binding site" evidence="3">
    <location>
        <position position="135"/>
    </location>
    <ligand>
        <name>substrate</name>
    </ligand>
</feature>
<dbReference type="GO" id="GO:0009758">
    <property type="term" value="P:carbohydrate utilization"/>
    <property type="evidence" value="ECO:0007669"/>
    <property type="project" value="InterPro"/>
</dbReference>